<dbReference type="InParanoid" id="A0A067QTC5"/>
<evidence type="ECO:0000313" key="4">
    <source>
        <dbReference type="Proteomes" id="UP000027135"/>
    </source>
</evidence>
<evidence type="ECO:0000313" key="3">
    <source>
        <dbReference type="EMBL" id="KDR06885.1"/>
    </source>
</evidence>
<feature type="transmembrane region" description="Helical" evidence="1">
    <location>
        <begin position="42"/>
        <end position="64"/>
    </location>
</feature>
<sequence>MCIMFIGTVFALTSVVEALTPIAASPLYTFVYNATLLTFSGAFYILSSAINFLDVILLSCVVVLQRASPVHPYSRIQVPE</sequence>
<name>A0A067QTC5_ZOONE</name>
<keyword evidence="4" id="KW-1185">Reference proteome</keyword>
<dbReference type="EMBL" id="KK853541">
    <property type="protein sequence ID" value="KDR06885.1"/>
    <property type="molecule type" value="Genomic_DNA"/>
</dbReference>
<dbReference type="Proteomes" id="UP000027135">
    <property type="component" value="Unassembled WGS sequence"/>
</dbReference>
<keyword evidence="1" id="KW-1133">Transmembrane helix</keyword>
<keyword evidence="1" id="KW-0472">Membrane</keyword>
<accession>A0A067QTC5</accession>
<evidence type="ECO:0000256" key="2">
    <source>
        <dbReference type="SAM" id="SignalP"/>
    </source>
</evidence>
<keyword evidence="2" id="KW-0732">Signal</keyword>
<organism evidence="3 4">
    <name type="scientific">Zootermopsis nevadensis</name>
    <name type="common">Dampwood termite</name>
    <dbReference type="NCBI Taxonomy" id="136037"/>
    <lineage>
        <taxon>Eukaryota</taxon>
        <taxon>Metazoa</taxon>
        <taxon>Ecdysozoa</taxon>
        <taxon>Arthropoda</taxon>
        <taxon>Hexapoda</taxon>
        <taxon>Insecta</taxon>
        <taxon>Pterygota</taxon>
        <taxon>Neoptera</taxon>
        <taxon>Polyneoptera</taxon>
        <taxon>Dictyoptera</taxon>
        <taxon>Blattodea</taxon>
        <taxon>Blattoidea</taxon>
        <taxon>Termitoidae</taxon>
        <taxon>Termopsidae</taxon>
        <taxon>Zootermopsis</taxon>
    </lineage>
</organism>
<protein>
    <submittedName>
        <fullName evidence="3">Uncharacterized protein</fullName>
    </submittedName>
</protein>
<keyword evidence="1" id="KW-0812">Transmembrane</keyword>
<feature type="chain" id="PRO_5001644365" evidence="2">
    <location>
        <begin position="19"/>
        <end position="80"/>
    </location>
</feature>
<proteinExistence type="predicted"/>
<gene>
    <name evidence="3" type="ORF">L798_03366</name>
</gene>
<feature type="signal peptide" evidence="2">
    <location>
        <begin position="1"/>
        <end position="18"/>
    </location>
</feature>
<reference evidence="3 4" key="1">
    <citation type="journal article" date="2014" name="Nat. Commun.">
        <title>Molecular traces of alternative social organization in a termite genome.</title>
        <authorList>
            <person name="Terrapon N."/>
            <person name="Li C."/>
            <person name="Robertson H.M."/>
            <person name="Ji L."/>
            <person name="Meng X."/>
            <person name="Booth W."/>
            <person name="Chen Z."/>
            <person name="Childers C.P."/>
            <person name="Glastad K.M."/>
            <person name="Gokhale K."/>
            <person name="Gowin J."/>
            <person name="Gronenberg W."/>
            <person name="Hermansen R.A."/>
            <person name="Hu H."/>
            <person name="Hunt B.G."/>
            <person name="Huylmans A.K."/>
            <person name="Khalil S.M."/>
            <person name="Mitchell R.D."/>
            <person name="Munoz-Torres M.C."/>
            <person name="Mustard J.A."/>
            <person name="Pan H."/>
            <person name="Reese J.T."/>
            <person name="Scharf M.E."/>
            <person name="Sun F."/>
            <person name="Vogel H."/>
            <person name="Xiao J."/>
            <person name="Yang W."/>
            <person name="Yang Z."/>
            <person name="Yang Z."/>
            <person name="Zhou J."/>
            <person name="Zhu J."/>
            <person name="Brent C.S."/>
            <person name="Elsik C.G."/>
            <person name="Goodisman M.A."/>
            <person name="Liberles D.A."/>
            <person name="Roe R.M."/>
            <person name="Vargo E.L."/>
            <person name="Vilcinskas A."/>
            <person name="Wang J."/>
            <person name="Bornberg-Bauer E."/>
            <person name="Korb J."/>
            <person name="Zhang G."/>
            <person name="Liebig J."/>
        </authorList>
    </citation>
    <scope>NUCLEOTIDE SEQUENCE [LARGE SCALE GENOMIC DNA]</scope>
    <source>
        <tissue evidence="3">Whole organism</tissue>
    </source>
</reference>
<dbReference type="AlphaFoldDB" id="A0A067QTC5"/>
<evidence type="ECO:0000256" key="1">
    <source>
        <dbReference type="SAM" id="Phobius"/>
    </source>
</evidence>